<dbReference type="InterPro" id="IPR037914">
    <property type="entry name" value="SpoVT-AbrB_sf"/>
</dbReference>
<reference evidence="4" key="1">
    <citation type="submission" date="2017-09" db="EMBL/GenBank/DDBJ databases">
        <title>Depth-based differentiation of microbial function through sediment-hosted aquifers and enrichment of novel symbionts in the deep terrestrial subsurface.</title>
        <authorList>
            <person name="Probst A.J."/>
            <person name="Ladd B."/>
            <person name="Jarett J.K."/>
            <person name="Geller-Mcgrath D.E."/>
            <person name="Sieber C.M.K."/>
            <person name="Emerson J.B."/>
            <person name="Anantharaman K."/>
            <person name="Thomas B.C."/>
            <person name="Malmstrom R."/>
            <person name="Stieglmeier M."/>
            <person name="Klingl A."/>
            <person name="Woyke T."/>
            <person name="Ryan C.M."/>
            <person name="Banfield J.F."/>
        </authorList>
    </citation>
    <scope>NUCLEOTIDE SEQUENCE [LARGE SCALE GENOMIC DNA]</scope>
</reference>
<evidence type="ECO:0000256" key="1">
    <source>
        <dbReference type="PROSITE-ProRule" id="PRU01076"/>
    </source>
</evidence>
<comment type="caution">
    <text evidence="3">The sequence shown here is derived from an EMBL/GenBank/DDBJ whole genome shotgun (WGS) entry which is preliminary data.</text>
</comment>
<evidence type="ECO:0000313" key="4">
    <source>
        <dbReference type="Proteomes" id="UP000231383"/>
    </source>
</evidence>
<dbReference type="SUPFAM" id="SSF89447">
    <property type="entry name" value="AbrB/MazE/MraZ-like"/>
    <property type="match status" value="1"/>
</dbReference>
<keyword evidence="1" id="KW-0238">DNA-binding</keyword>
<proteinExistence type="predicted"/>
<dbReference type="Gene3D" id="2.10.260.10">
    <property type="match status" value="1"/>
</dbReference>
<gene>
    <name evidence="3" type="ORF">CO051_07640</name>
</gene>
<name>A0A2M8EW45_9BACT</name>
<dbReference type="Pfam" id="PF04014">
    <property type="entry name" value="MazE_antitoxin"/>
    <property type="match status" value="1"/>
</dbReference>
<dbReference type="EMBL" id="PFSC01000197">
    <property type="protein sequence ID" value="PJC30087.1"/>
    <property type="molecule type" value="Genomic_DNA"/>
</dbReference>
<sequence>MIYTATVTSQGQITIPVQLRRELDLDRATLSITKNGDNSIALKKTPDLLSLAGSLSKYAKNIDKGLSGDEIIKKEKEAIDNARAEHYRKKLKRLGNTLIIV</sequence>
<protein>
    <recommendedName>
        <fullName evidence="2">SpoVT-AbrB domain-containing protein</fullName>
    </recommendedName>
</protein>
<dbReference type="AlphaFoldDB" id="A0A2M8EW45"/>
<dbReference type="PROSITE" id="PS51740">
    <property type="entry name" value="SPOVT_ABRB"/>
    <property type="match status" value="1"/>
</dbReference>
<accession>A0A2M8EW45</accession>
<dbReference type="InterPro" id="IPR007159">
    <property type="entry name" value="SpoVT-AbrB_dom"/>
</dbReference>
<feature type="domain" description="SpoVT-AbrB" evidence="2">
    <location>
        <begin position="2"/>
        <end position="47"/>
    </location>
</feature>
<dbReference type="Proteomes" id="UP000231383">
    <property type="component" value="Unassembled WGS sequence"/>
</dbReference>
<evidence type="ECO:0000313" key="3">
    <source>
        <dbReference type="EMBL" id="PJC30087.1"/>
    </source>
</evidence>
<dbReference type="GO" id="GO:0003677">
    <property type="term" value="F:DNA binding"/>
    <property type="evidence" value="ECO:0007669"/>
    <property type="project" value="UniProtKB-UniRule"/>
</dbReference>
<evidence type="ECO:0000259" key="2">
    <source>
        <dbReference type="PROSITE" id="PS51740"/>
    </source>
</evidence>
<organism evidence="3 4">
    <name type="scientific">Candidatus Roizmanbacteria bacterium CG_4_9_14_0_2_um_filter_39_13</name>
    <dbReference type="NCBI Taxonomy" id="1974839"/>
    <lineage>
        <taxon>Bacteria</taxon>
        <taxon>Candidatus Roizmaniibacteriota</taxon>
    </lineage>
</organism>